<feature type="domain" description="Cytidyltransferase-like" evidence="13">
    <location>
        <begin position="53"/>
        <end position="213"/>
    </location>
</feature>
<gene>
    <name evidence="11" type="primary">nadD</name>
    <name evidence="14" type="ORF">AQI88_34130</name>
</gene>
<dbReference type="InterPro" id="IPR014729">
    <property type="entry name" value="Rossmann-like_a/b/a_fold"/>
</dbReference>
<dbReference type="Proteomes" id="UP000054241">
    <property type="component" value="Unassembled WGS sequence"/>
</dbReference>
<dbReference type="CDD" id="cd02165">
    <property type="entry name" value="NMNAT"/>
    <property type="match status" value="1"/>
</dbReference>
<dbReference type="InterPro" id="IPR004821">
    <property type="entry name" value="Cyt_trans-like"/>
</dbReference>
<keyword evidence="9 11" id="KW-0520">NAD</keyword>
<organism evidence="14 15">
    <name type="scientific">Streptomyces cellostaticus</name>
    <dbReference type="NCBI Taxonomy" id="67285"/>
    <lineage>
        <taxon>Bacteria</taxon>
        <taxon>Bacillati</taxon>
        <taxon>Actinomycetota</taxon>
        <taxon>Actinomycetes</taxon>
        <taxon>Kitasatosporales</taxon>
        <taxon>Streptomycetaceae</taxon>
        <taxon>Streptomyces</taxon>
    </lineage>
</organism>
<dbReference type="FunFam" id="3.40.50.620:FF:000039">
    <property type="entry name" value="Probable nicotinate-nucleotide adenylyltransferase"/>
    <property type="match status" value="1"/>
</dbReference>
<comment type="function">
    <text evidence="1 11">Catalyzes the reversible adenylation of nicotinate mononucleotide (NaMN) to nicotinic acid adenine dinucleotide (NaAD).</text>
</comment>
<dbReference type="RefSeq" id="WP_067006911.1">
    <property type="nucleotide sequence ID" value="NZ_BNDU01000006.1"/>
</dbReference>
<feature type="compositionally biased region" description="Low complexity" evidence="12">
    <location>
        <begin position="14"/>
        <end position="33"/>
    </location>
</feature>
<keyword evidence="7 11" id="KW-0547">Nucleotide-binding</keyword>
<dbReference type="HAMAP" id="MF_00244">
    <property type="entry name" value="NaMN_adenylyltr"/>
    <property type="match status" value="1"/>
</dbReference>
<evidence type="ECO:0000256" key="6">
    <source>
        <dbReference type="ARBA" id="ARBA00022695"/>
    </source>
</evidence>
<dbReference type="EMBL" id="LMWL01000066">
    <property type="protein sequence ID" value="KUM92029.1"/>
    <property type="molecule type" value="Genomic_DNA"/>
</dbReference>
<keyword evidence="4 11" id="KW-0662">Pyridine nucleotide biosynthesis</keyword>
<feature type="region of interest" description="Disordered" evidence="12">
    <location>
        <begin position="1"/>
        <end position="51"/>
    </location>
</feature>
<dbReference type="NCBIfam" id="TIGR00482">
    <property type="entry name" value="nicotinate (nicotinamide) nucleotide adenylyltransferase"/>
    <property type="match status" value="1"/>
</dbReference>
<evidence type="ECO:0000256" key="11">
    <source>
        <dbReference type="HAMAP-Rule" id="MF_00244"/>
    </source>
</evidence>
<evidence type="ECO:0000256" key="3">
    <source>
        <dbReference type="ARBA" id="ARBA00009014"/>
    </source>
</evidence>
<dbReference type="NCBIfam" id="TIGR00125">
    <property type="entry name" value="cyt_tran_rel"/>
    <property type="match status" value="1"/>
</dbReference>
<sequence>MGEQDMPTGPANETAVHAADAAQHADPAAGTAQTPAYGPGSGPAHTGKRRLGVMGGTFDPIHHGHLVAASEVAAQFQLDEVVFVPTGQPWQKSHRKVSLAEDRYLMTVIATAENPQFSVSRIDIDRGGPTYTVDTLRDLRALNPDTDLFFITGADALAQLLTWRDSEELFSLAHFIGVTRPGHHLTDPGLPEGGVTLVEVPALAISSTDCRARVAKGEPIWYMVPDGVVRYIDKRELYRGE</sequence>
<dbReference type="PANTHER" id="PTHR39321">
    <property type="entry name" value="NICOTINATE-NUCLEOTIDE ADENYLYLTRANSFERASE-RELATED"/>
    <property type="match status" value="1"/>
</dbReference>
<protein>
    <recommendedName>
        <fullName evidence="11">Probable nicotinate-nucleotide adenylyltransferase</fullName>
        <ecNumber evidence="11">2.7.7.18</ecNumber>
    </recommendedName>
    <alternativeName>
        <fullName evidence="11">Deamido-NAD(+) diphosphorylase</fullName>
    </alternativeName>
    <alternativeName>
        <fullName evidence="11">Deamido-NAD(+) pyrophosphorylase</fullName>
    </alternativeName>
    <alternativeName>
        <fullName evidence="11">Nicotinate mononucleotide adenylyltransferase</fullName>
        <shortName evidence="11">NaMN adenylyltransferase</shortName>
    </alternativeName>
</protein>
<reference evidence="14 15" key="1">
    <citation type="submission" date="2015-10" db="EMBL/GenBank/DDBJ databases">
        <title>Draft genome sequence of Streptomyces cellostaticus DSM 40189, type strain for the species Streptomyces cellostaticus.</title>
        <authorList>
            <person name="Ruckert C."/>
            <person name="Winkler A."/>
            <person name="Kalinowski J."/>
            <person name="Kampfer P."/>
            <person name="Glaeser S."/>
        </authorList>
    </citation>
    <scope>NUCLEOTIDE SEQUENCE [LARGE SCALE GENOMIC DNA]</scope>
    <source>
        <strain evidence="14 15">DSM 40189</strain>
    </source>
</reference>
<proteinExistence type="inferred from homology"/>
<dbReference type="STRING" id="67285.AQI88_34130"/>
<dbReference type="InterPro" id="IPR005248">
    <property type="entry name" value="NadD/NMNAT"/>
</dbReference>
<dbReference type="Pfam" id="PF01467">
    <property type="entry name" value="CTP_transf_like"/>
    <property type="match status" value="1"/>
</dbReference>
<dbReference type="GO" id="GO:0005524">
    <property type="term" value="F:ATP binding"/>
    <property type="evidence" value="ECO:0007669"/>
    <property type="project" value="UniProtKB-KW"/>
</dbReference>
<dbReference type="UniPathway" id="UPA00253">
    <property type="reaction ID" value="UER00332"/>
</dbReference>
<keyword evidence="6 11" id="KW-0548">Nucleotidyltransferase</keyword>
<evidence type="ECO:0000256" key="1">
    <source>
        <dbReference type="ARBA" id="ARBA00002324"/>
    </source>
</evidence>
<comment type="caution">
    <text evidence="14">The sequence shown here is derived from an EMBL/GenBank/DDBJ whole genome shotgun (WGS) entry which is preliminary data.</text>
</comment>
<dbReference type="PANTHER" id="PTHR39321:SF3">
    <property type="entry name" value="PHOSPHOPANTETHEINE ADENYLYLTRANSFERASE"/>
    <property type="match status" value="1"/>
</dbReference>
<keyword evidence="8 11" id="KW-0067">ATP-binding</keyword>
<dbReference type="AlphaFoldDB" id="A0A101NF62"/>
<evidence type="ECO:0000256" key="2">
    <source>
        <dbReference type="ARBA" id="ARBA00005019"/>
    </source>
</evidence>
<evidence type="ECO:0000256" key="8">
    <source>
        <dbReference type="ARBA" id="ARBA00022840"/>
    </source>
</evidence>
<evidence type="ECO:0000256" key="12">
    <source>
        <dbReference type="SAM" id="MobiDB-lite"/>
    </source>
</evidence>
<evidence type="ECO:0000256" key="10">
    <source>
        <dbReference type="ARBA" id="ARBA00048721"/>
    </source>
</evidence>
<dbReference type="EC" id="2.7.7.18" evidence="11"/>
<comment type="similarity">
    <text evidence="3 11">Belongs to the NadD family.</text>
</comment>
<evidence type="ECO:0000259" key="13">
    <source>
        <dbReference type="Pfam" id="PF01467"/>
    </source>
</evidence>
<name>A0A101NF62_9ACTN</name>
<dbReference type="SUPFAM" id="SSF52374">
    <property type="entry name" value="Nucleotidylyl transferase"/>
    <property type="match status" value="1"/>
</dbReference>
<evidence type="ECO:0000313" key="15">
    <source>
        <dbReference type="Proteomes" id="UP000054241"/>
    </source>
</evidence>
<dbReference type="OrthoDB" id="5295945at2"/>
<evidence type="ECO:0000256" key="4">
    <source>
        <dbReference type="ARBA" id="ARBA00022642"/>
    </source>
</evidence>
<evidence type="ECO:0000256" key="7">
    <source>
        <dbReference type="ARBA" id="ARBA00022741"/>
    </source>
</evidence>
<dbReference type="NCBIfam" id="NF000840">
    <property type="entry name" value="PRK00071.1-3"/>
    <property type="match status" value="1"/>
</dbReference>
<accession>A0A101NF62</accession>
<dbReference type="Gene3D" id="3.40.50.620">
    <property type="entry name" value="HUPs"/>
    <property type="match status" value="1"/>
</dbReference>
<comment type="catalytic activity">
    <reaction evidence="10 11">
        <text>nicotinate beta-D-ribonucleotide + ATP + H(+) = deamido-NAD(+) + diphosphate</text>
        <dbReference type="Rhea" id="RHEA:22860"/>
        <dbReference type="ChEBI" id="CHEBI:15378"/>
        <dbReference type="ChEBI" id="CHEBI:30616"/>
        <dbReference type="ChEBI" id="CHEBI:33019"/>
        <dbReference type="ChEBI" id="CHEBI:57502"/>
        <dbReference type="ChEBI" id="CHEBI:58437"/>
        <dbReference type="EC" id="2.7.7.18"/>
    </reaction>
</comment>
<keyword evidence="15" id="KW-1185">Reference proteome</keyword>
<evidence type="ECO:0000313" key="14">
    <source>
        <dbReference type="EMBL" id="KUM92029.1"/>
    </source>
</evidence>
<evidence type="ECO:0000256" key="5">
    <source>
        <dbReference type="ARBA" id="ARBA00022679"/>
    </source>
</evidence>
<dbReference type="GO" id="GO:0009435">
    <property type="term" value="P:NAD+ biosynthetic process"/>
    <property type="evidence" value="ECO:0007669"/>
    <property type="project" value="UniProtKB-UniRule"/>
</dbReference>
<dbReference type="GO" id="GO:0004515">
    <property type="term" value="F:nicotinate-nucleotide adenylyltransferase activity"/>
    <property type="evidence" value="ECO:0007669"/>
    <property type="project" value="UniProtKB-UniRule"/>
</dbReference>
<comment type="pathway">
    <text evidence="2 11">Cofactor biosynthesis; NAD(+) biosynthesis; deamido-NAD(+) from nicotinate D-ribonucleotide: step 1/1.</text>
</comment>
<keyword evidence="5 11" id="KW-0808">Transferase</keyword>
<evidence type="ECO:0000256" key="9">
    <source>
        <dbReference type="ARBA" id="ARBA00023027"/>
    </source>
</evidence>